<feature type="domain" description="SET" evidence="8">
    <location>
        <begin position="17"/>
        <end position="141"/>
    </location>
</feature>
<dbReference type="STRING" id="1611254.A0A2G5SA41"/>
<keyword evidence="6" id="KW-0949">S-adenosyl-L-methionine</keyword>
<dbReference type="SUPFAM" id="SSF82199">
    <property type="entry name" value="SET domain"/>
    <property type="match status" value="1"/>
</dbReference>
<dbReference type="OrthoDB" id="422362at2759"/>
<protein>
    <recommendedName>
        <fullName evidence="8">SET domain-containing protein</fullName>
    </recommendedName>
</protein>
<dbReference type="SMART" id="SM00317">
    <property type="entry name" value="SET"/>
    <property type="match status" value="1"/>
</dbReference>
<evidence type="ECO:0000256" key="1">
    <source>
        <dbReference type="ARBA" id="ARBA00004123"/>
    </source>
</evidence>
<dbReference type="GO" id="GO:0005694">
    <property type="term" value="C:chromosome"/>
    <property type="evidence" value="ECO:0007669"/>
    <property type="project" value="UniProtKB-SubCell"/>
</dbReference>
<dbReference type="GO" id="GO:0005634">
    <property type="term" value="C:nucleus"/>
    <property type="evidence" value="ECO:0007669"/>
    <property type="project" value="UniProtKB-SubCell"/>
</dbReference>
<gene>
    <name evidence="9" type="ORF">B9Z55_028775</name>
</gene>
<organism evidence="9 10">
    <name type="scientific">Caenorhabditis nigoni</name>
    <dbReference type="NCBI Taxonomy" id="1611254"/>
    <lineage>
        <taxon>Eukaryota</taxon>
        <taxon>Metazoa</taxon>
        <taxon>Ecdysozoa</taxon>
        <taxon>Nematoda</taxon>
        <taxon>Chromadorea</taxon>
        <taxon>Rhabditida</taxon>
        <taxon>Rhabditina</taxon>
        <taxon>Rhabditomorpha</taxon>
        <taxon>Rhabditoidea</taxon>
        <taxon>Rhabditidae</taxon>
        <taxon>Peloderinae</taxon>
        <taxon>Caenorhabditis</taxon>
    </lineage>
</organism>
<dbReference type="AlphaFoldDB" id="A0A2G5SA41"/>
<keyword evidence="3" id="KW-0158">Chromosome</keyword>
<sequence length="146" mass="16574">MECPSSCQTNCTNQNFKNNDVSNTFVANTGTTGLGLFAATDIKKDEFVIAFTGDVISSKEYEKRTLEYKKSKTFPYVYKAGPFYIDATDRGNSAKYANYSCNFNMRTEKWQLDGKLDGFVALGFFAGRWIKKGEEQTIDYNYDVDE</sequence>
<evidence type="ECO:0000256" key="7">
    <source>
        <dbReference type="ARBA" id="ARBA00023242"/>
    </source>
</evidence>
<keyword evidence="5" id="KW-0808">Transferase</keyword>
<dbReference type="Proteomes" id="UP000230233">
    <property type="component" value="Unassembled WGS sequence"/>
</dbReference>
<dbReference type="PROSITE" id="PS50280">
    <property type="entry name" value="SET"/>
    <property type="match status" value="1"/>
</dbReference>
<dbReference type="PANTHER" id="PTHR22884">
    <property type="entry name" value="SET DOMAIN PROTEINS"/>
    <property type="match status" value="1"/>
</dbReference>
<dbReference type="Gene3D" id="2.170.270.10">
    <property type="entry name" value="SET domain"/>
    <property type="match status" value="1"/>
</dbReference>
<evidence type="ECO:0000313" key="9">
    <source>
        <dbReference type="EMBL" id="PIC11907.1"/>
    </source>
</evidence>
<accession>A0A2G5SA41</accession>
<keyword evidence="10" id="KW-1185">Reference proteome</keyword>
<keyword evidence="4" id="KW-0489">Methyltransferase</keyword>
<evidence type="ECO:0000256" key="5">
    <source>
        <dbReference type="ARBA" id="ARBA00022679"/>
    </source>
</evidence>
<reference evidence="10" key="1">
    <citation type="submission" date="2017-10" db="EMBL/GenBank/DDBJ databases">
        <title>Rapid genome shrinkage in a self-fertile nematode reveals novel sperm competition proteins.</title>
        <authorList>
            <person name="Yin D."/>
            <person name="Schwarz E.M."/>
            <person name="Thomas C.G."/>
            <person name="Felde R.L."/>
            <person name="Korf I.F."/>
            <person name="Cutter A.D."/>
            <person name="Schartner C.M."/>
            <person name="Ralston E.J."/>
            <person name="Meyer B.J."/>
            <person name="Haag E.S."/>
        </authorList>
    </citation>
    <scope>NUCLEOTIDE SEQUENCE [LARGE SCALE GENOMIC DNA]</scope>
    <source>
        <strain evidence="10">JU1422</strain>
    </source>
</reference>
<evidence type="ECO:0000256" key="4">
    <source>
        <dbReference type="ARBA" id="ARBA00022603"/>
    </source>
</evidence>
<dbReference type="Pfam" id="PF00856">
    <property type="entry name" value="SET"/>
    <property type="match status" value="1"/>
</dbReference>
<evidence type="ECO:0000256" key="6">
    <source>
        <dbReference type="ARBA" id="ARBA00022691"/>
    </source>
</evidence>
<keyword evidence="7" id="KW-0539">Nucleus</keyword>
<evidence type="ECO:0000259" key="8">
    <source>
        <dbReference type="PROSITE" id="PS50280"/>
    </source>
</evidence>
<dbReference type="GO" id="GO:0008168">
    <property type="term" value="F:methyltransferase activity"/>
    <property type="evidence" value="ECO:0007669"/>
    <property type="project" value="UniProtKB-KW"/>
</dbReference>
<dbReference type="InterPro" id="IPR050777">
    <property type="entry name" value="SET2_Histone-Lys_MeTrsfase"/>
</dbReference>
<evidence type="ECO:0000256" key="2">
    <source>
        <dbReference type="ARBA" id="ARBA00004286"/>
    </source>
</evidence>
<name>A0A2G5SA41_9PELO</name>
<evidence type="ECO:0000256" key="3">
    <source>
        <dbReference type="ARBA" id="ARBA00022454"/>
    </source>
</evidence>
<proteinExistence type="predicted"/>
<evidence type="ECO:0000313" key="10">
    <source>
        <dbReference type="Proteomes" id="UP000230233"/>
    </source>
</evidence>
<dbReference type="EMBL" id="PDUG01000036">
    <property type="protein sequence ID" value="PIC11907.1"/>
    <property type="molecule type" value="Genomic_DNA"/>
</dbReference>
<dbReference type="GO" id="GO:0032259">
    <property type="term" value="P:methylation"/>
    <property type="evidence" value="ECO:0007669"/>
    <property type="project" value="UniProtKB-KW"/>
</dbReference>
<comment type="caution">
    <text evidence="9">The sequence shown here is derived from an EMBL/GenBank/DDBJ whole genome shotgun (WGS) entry which is preliminary data.</text>
</comment>
<dbReference type="InterPro" id="IPR046341">
    <property type="entry name" value="SET_dom_sf"/>
</dbReference>
<dbReference type="InterPro" id="IPR001214">
    <property type="entry name" value="SET_dom"/>
</dbReference>
<comment type="subcellular location">
    <subcellularLocation>
        <location evidence="2">Chromosome</location>
    </subcellularLocation>
    <subcellularLocation>
        <location evidence="1">Nucleus</location>
    </subcellularLocation>
</comment>